<keyword evidence="12" id="KW-1185">Reference proteome</keyword>
<dbReference type="InterPro" id="IPR025828">
    <property type="entry name" value="Put_sensor_dom"/>
</dbReference>
<dbReference type="InterPro" id="IPR003594">
    <property type="entry name" value="HATPase_dom"/>
</dbReference>
<evidence type="ECO:0000313" key="12">
    <source>
        <dbReference type="Proteomes" id="UP001141259"/>
    </source>
</evidence>
<dbReference type="GO" id="GO:0000155">
    <property type="term" value="F:phosphorelay sensor kinase activity"/>
    <property type="evidence" value="ECO:0007669"/>
    <property type="project" value="InterPro"/>
</dbReference>
<keyword evidence="9" id="KW-0812">Transmembrane</keyword>
<dbReference type="EC" id="2.7.13.3" evidence="2"/>
<dbReference type="InterPro" id="IPR011712">
    <property type="entry name" value="Sig_transdc_His_kin_sub3_dim/P"/>
</dbReference>
<dbReference type="GO" id="GO:0016020">
    <property type="term" value="C:membrane"/>
    <property type="evidence" value="ECO:0007669"/>
    <property type="project" value="InterPro"/>
</dbReference>
<evidence type="ECO:0000256" key="4">
    <source>
        <dbReference type="ARBA" id="ARBA00022679"/>
    </source>
</evidence>
<keyword evidence="6" id="KW-0418">Kinase</keyword>
<dbReference type="AlphaFoldDB" id="A0A9X2ZZM5"/>
<evidence type="ECO:0000256" key="1">
    <source>
        <dbReference type="ARBA" id="ARBA00000085"/>
    </source>
</evidence>
<evidence type="ECO:0000313" key="11">
    <source>
        <dbReference type="EMBL" id="MCS7477584.1"/>
    </source>
</evidence>
<dbReference type="Pfam" id="PF02518">
    <property type="entry name" value="HATPase_c"/>
    <property type="match status" value="1"/>
</dbReference>
<evidence type="ECO:0000256" key="6">
    <source>
        <dbReference type="ARBA" id="ARBA00022777"/>
    </source>
</evidence>
<keyword evidence="3" id="KW-0597">Phosphoprotein</keyword>
<evidence type="ECO:0000256" key="7">
    <source>
        <dbReference type="ARBA" id="ARBA00022840"/>
    </source>
</evidence>
<dbReference type="InterPro" id="IPR050482">
    <property type="entry name" value="Sensor_HK_TwoCompSys"/>
</dbReference>
<evidence type="ECO:0000256" key="5">
    <source>
        <dbReference type="ARBA" id="ARBA00022741"/>
    </source>
</evidence>
<feature type="transmembrane region" description="Helical" evidence="9">
    <location>
        <begin position="143"/>
        <end position="165"/>
    </location>
</feature>
<evidence type="ECO:0000256" key="3">
    <source>
        <dbReference type="ARBA" id="ARBA00022553"/>
    </source>
</evidence>
<evidence type="ECO:0000256" key="2">
    <source>
        <dbReference type="ARBA" id="ARBA00012438"/>
    </source>
</evidence>
<gene>
    <name evidence="11" type="ORF">NZH93_12025</name>
</gene>
<dbReference type="Proteomes" id="UP001141259">
    <property type="component" value="Unassembled WGS sequence"/>
</dbReference>
<proteinExistence type="predicted"/>
<keyword evidence="8" id="KW-0902">Two-component regulatory system</keyword>
<name>A0A9X2ZZM5_9PSEU</name>
<dbReference type="Gene3D" id="3.30.565.10">
    <property type="entry name" value="Histidine kinase-like ATPase, C-terminal domain"/>
    <property type="match status" value="1"/>
</dbReference>
<protein>
    <recommendedName>
        <fullName evidence="2">histidine kinase</fullName>
        <ecNumber evidence="2">2.7.13.3</ecNumber>
    </recommendedName>
</protein>
<dbReference type="GO" id="GO:0046983">
    <property type="term" value="F:protein dimerization activity"/>
    <property type="evidence" value="ECO:0007669"/>
    <property type="project" value="InterPro"/>
</dbReference>
<dbReference type="PANTHER" id="PTHR24421:SF10">
    <property type="entry name" value="NITRATE_NITRITE SENSOR PROTEIN NARQ"/>
    <property type="match status" value="1"/>
</dbReference>
<keyword evidence="5" id="KW-0547">Nucleotide-binding</keyword>
<organism evidence="11 12">
    <name type="scientific">Umezawaea endophytica</name>
    <dbReference type="NCBI Taxonomy" id="1654476"/>
    <lineage>
        <taxon>Bacteria</taxon>
        <taxon>Bacillati</taxon>
        <taxon>Actinomycetota</taxon>
        <taxon>Actinomycetes</taxon>
        <taxon>Pseudonocardiales</taxon>
        <taxon>Pseudonocardiaceae</taxon>
        <taxon>Umezawaea</taxon>
    </lineage>
</organism>
<dbReference type="RefSeq" id="WP_259623079.1">
    <property type="nucleotide sequence ID" value="NZ_JANYMP010000004.1"/>
</dbReference>
<accession>A0A9X2ZZM5</accession>
<keyword evidence="7" id="KW-0067">ATP-binding</keyword>
<evidence type="ECO:0000256" key="8">
    <source>
        <dbReference type="ARBA" id="ARBA00023012"/>
    </source>
</evidence>
<keyword evidence="4" id="KW-0808">Transferase</keyword>
<feature type="transmembrane region" description="Helical" evidence="9">
    <location>
        <begin position="12"/>
        <end position="43"/>
    </location>
</feature>
<dbReference type="EMBL" id="JANYMP010000004">
    <property type="protein sequence ID" value="MCS7477584.1"/>
    <property type="molecule type" value="Genomic_DNA"/>
</dbReference>
<sequence>MIGRQWREAWRFLAFTMVVGFQAVAALVAMIGCVAMVVTLPLLPHVVRFARRLAAGERDRVGRFLATTIPPPPEGTSAGVAEVATNPHDRRDAQWLAFQGTVGLVAGSVAIASPAGLVQNLFIAAFWPFIPDAATTVDTPVESWAGAGVAVLIGVVYGLLGVFFVRPLARWWARTSAARLAPPKRTLTERLAEVTATRAAALEAHGAELRRIERNLHDGTQNRLVAVVMHLGMVERALTRNPAAALPMVATAQKAATDALAELREVVRAIYPPVLVDRGLTGAVASLVGHCAIPCTLDEHPIPRLPAAVEAAAYFVVAEGLTNAVKHSGADRITVGLRTENGALVVEITDNGHGGADQAHGSGLLGIRGRVAAFDGTTTIDSPPGGPTVLRVDIPAGP</sequence>
<comment type="catalytic activity">
    <reaction evidence="1">
        <text>ATP + protein L-histidine = ADP + protein N-phospho-L-histidine.</text>
        <dbReference type="EC" id="2.7.13.3"/>
    </reaction>
</comment>
<dbReference type="Pfam" id="PF13796">
    <property type="entry name" value="Sensor"/>
    <property type="match status" value="1"/>
</dbReference>
<dbReference type="SUPFAM" id="SSF55874">
    <property type="entry name" value="ATPase domain of HSP90 chaperone/DNA topoisomerase II/histidine kinase"/>
    <property type="match status" value="1"/>
</dbReference>
<feature type="domain" description="Histidine kinase/HSP90-like ATPase" evidence="10">
    <location>
        <begin position="308"/>
        <end position="398"/>
    </location>
</feature>
<dbReference type="SMART" id="SM00387">
    <property type="entry name" value="HATPase_c"/>
    <property type="match status" value="1"/>
</dbReference>
<keyword evidence="9" id="KW-0472">Membrane</keyword>
<comment type="caution">
    <text evidence="11">The sequence shown here is derived from an EMBL/GenBank/DDBJ whole genome shotgun (WGS) entry which is preliminary data.</text>
</comment>
<dbReference type="Gene3D" id="1.20.5.1930">
    <property type="match status" value="1"/>
</dbReference>
<evidence type="ECO:0000259" key="10">
    <source>
        <dbReference type="SMART" id="SM00387"/>
    </source>
</evidence>
<keyword evidence="9" id="KW-1133">Transmembrane helix</keyword>
<dbReference type="CDD" id="cd16917">
    <property type="entry name" value="HATPase_UhpB-NarQ-NarX-like"/>
    <property type="match status" value="1"/>
</dbReference>
<dbReference type="PROSITE" id="PS51257">
    <property type="entry name" value="PROKAR_LIPOPROTEIN"/>
    <property type="match status" value="1"/>
</dbReference>
<dbReference type="GO" id="GO:0005524">
    <property type="term" value="F:ATP binding"/>
    <property type="evidence" value="ECO:0007669"/>
    <property type="project" value="UniProtKB-KW"/>
</dbReference>
<dbReference type="InterPro" id="IPR036890">
    <property type="entry name" value="HATPase_C_sf"/>
</dbReference>
<dbReference type="PANTHER" id="PTHR24421">
    <property type="entry name" value="NITRATE/NITRITE SENSOR PROTEIN NARX-RELATED"/>
    <property type="match status" value="1"/>
</dbReference>
<feature type="transmembrane region" description="Helical" evidence="9">
    <location>
        <begin position="96"/>
        <end position="123"/>
    </location>
</feature>
<dbReference type="Pfam" id="PF07730">
    <property type="entry name" value="HisKA_3"/>
    <property type="match status" value="1"/>
</dbReference>
<evidence type="ECO:0000256" key="9">
    <source>
        <dbReference type="SAM" id="Phobius"/>
    </source>
</evidence>
<reference evidence="11" key="1">
    <citation type="submission" date="2022-08" db="EMBL/GenBank/DDBJ databases">
        <authorList>
            <person name="Tistechok S."/>
            <person name="Samborskyy M."/>
            <person name="Roman I."/>
        </authorList>
    </citation>
    <scope>NUCLEOTIDE SEQUENCE</scope>
    <source>
        <strain evidence="11">DSM 103496</strain>
    </source>
</reference>